<evidence type="ECO:0000313" key="2">
    <source>
        <dbReference type="EMBL" id="ETN41143.1"/>
    </source>
</evidence>
<dbReference type="HOGENOM" id="CLU_454946_0_0_1"/>
<evidence type="ECO:0000256" key="1">
    <source>
        <dbReference type="SAM" id="MobiDB-lite"/>
    </source>
</evidence>
<dbReference type="Proteomes" id="UP000030752">
    <property type="component" value="Unassembled WGS sequence"/>
</dbReference>
<feature type="compositionally biased region" description="Polar residues" evidence="1">
    <location>
        <begin position="26"/>
        <end position="41"/>
    </location>
</feature>
<dbReference type="EMBL" id="KB822719">
    <property type="protein sequence ID" value="ETN41143.1"/>
    <property type="molecule type" value="Genomic_DNA"/>
</dbReference>
<dbReference type="OrthoDB" id="4130961at2759"/>
<dbReference type="eggNOG" id="ENOG502T4Q4">
    <property type="taxonomic scope" value="Eukaryota"/>
</dbReference>
<name>W2RZD9_CYPE1</name>
<sequence length="528" mass="59332">MAISRNPKDPQAQQDYLFIQHETPRSHNVSLSTVAGQARRWTTNRKNQKQRLSAEQGASYARSLVGWQDPTKVAPKPADPPEFERRARLQLCRLQDVGGGLRNDPFNSLPIEQSQPVMGVTDYFIHTWAELKATNIDTLLGFNTYLEIYWPLALQDGLLMSALLGVAGAAQCLAQGQQPMQDPVVLLHGSKALHQLRERLAAGQINETVIFTMDWLINIAYMARDNMAFNIHWAAFRPAATRFIEGRNGTLTTVVQHRLRSWESLHDYRRRVDAFKPTSDAPLTNTDGTAPFMSLPVGFRDLASQGKLSLETAEILLLVSLAVSTSTPLQDGIRCRVMGLIMRRKMLDFEAHICLALLALSHQLEGSLGEVPEVLDQVAQAFINRHLRWESELERRCLIWCSLVLGNALFIPDSSSSPRDDLRIQRLRTKGHIILVEVQQELVVNREPTWVAIESQGLEDFVLNPNLLQQWRRVYEATMARQQTWSDQGLLAVGKPLAVDMGEGPGVCVEYLVLRDGRGSLPRIEVAD</sequence>
<evidence type="ECO:0008006" key="4">
    <source>
        <dbReference type="Google" id="ProtNLM"/>
    </source>
</evidence>
<dbReference type="RefSeq" id="XP_008715652.1">
    <property type="nucleotide sequence ID" value="XM_008717430.1"/>
</dbReference>
<dbReference type="InParanoid" id="W2RZD9"/>
<dbReference type="AlphaFoldDB" id="W2RZD9"/>
<organism evidence="2 3">
    <name type="scientific">Cyphellophora europaea (strain CBS 101466)</name>
    <name type="common">Phialophora europaea</name>
    <dbReference type="NCBI Taxonomy" id="1220924"/>
    <lineage>
        <taxon>Eukaryota</taxon>
        <taxon>Fungi</taxon>
        <taxon>Dikarya</taxon>
        <taxon>Ascomycota</taxon>
        <taxon>Pezizomycotina</taxon>
        <taxon>Eurotiomycetes</taxon>
        <taxon>Chaetothyriomycetidae</taxon>
        <taxon>Chaetothyriales</taxon>
        <taxon>Cyphellophoraceae</taxon>
        <taxon>Cyphellophora</taxon>
    </lineage>
</organism>
<evidence type="ECO:0000313" key="3">
    <source>
        <dbReference type="Proteomes" id="UP000030752"/>
    </source>
</evidence>
<dbReference type="GeneID" id="19970417"/>
<keyword evidence="3" id="KW-1185">Reference proteome</keyword>
<reference evidence="2 3" key="1">
    <citation type="submission" date="2013-03" db="EMBL/GenBank/DDBJ databases">
        <title>The Genome Sequence of Phialophora europaea CBS 101466.</title>
        <authorList>
            <consortium name="The Broad Institute Genomics Platform"/>
            <person name="Cuomo C."/>
            <person name="de Hoog S."/>
            <person name="Gorbushina A."/>
            <person name="Walker B."/>
            <person name="Young S.K."/>
            <person name="Zeng Q."/>
            <person name="Gargeya S."/>
            <person name="Fitzgerald M."/>
            <person name="Haas B."/>
            <person name="Abouelleil A."/>
            <person name="Allen A.W."/>
            <person name="Alvarado L."/>
            <person name="Arachchi H.M."/>
            <person name="Berlin A.M."/>
            <person name="Chapman S.B."/>
            <person name="Gainer-Dewar J."/>
            <person name="Goldberg J."/>
            <person name="Griggs A."/>
            <person name="Gujja S."/>
            <person name="Hansen M."/>
            <person name="Howarth C."/>
            <person name="Imamovic A."/>
            <person name="Ireland A."/>
            <person name="Larimer J."/>
            <person name="McCowan C."/>
            <person name="Murphy C."/>
            <person name="Pearson M."/>
            <person name="Poon T.W."/>
            <person name="Priest M."/>
            <person name="Roberts A."/>
            <person name="Saif S."/>
            <person name="Shea T."/>
            <person name="Sisk P."/>
            <person name="Sykes S."/>
            <person name="Wortman J."/>
            <person name="Nusbaum C."/>
            <person name="Birren B."/>
        </authorList>
    </citation>
    <scope>NUCLEOTIDE SEQUENCE [LARGE SCALE GENOMIC DNA]</scope>
    <source>
        <strain evidence="2 3">CBS 101466</strain>
    </source>
</reference>
<dbReference type="VEuPathDB" id="FungiDB:HMPREF1541_03078"/>
<accession>W2RZD9</accession>
<gene>
    <name evidence="2" type="ORF">HMPREF1541_03078</name>
</gene>
<proteinExistence type="predicted"/>
<protein>
    <recommendedName>
        <fullName evidence="4">Transcription factor domain-containing protein</fullName>
    </recommendedName>
</protein>
<feature type="region of interest" description="Disordered" evidence="1">
    <location>
        <begin position="21"/>
        <end position="56"/>
    </location>
</feature>